<feature type="domain" description="RecF/RecN/SMC N-terminal" evidence="3">
    <location>
        <begin position="22"/>
        <end position="336"/>
    </location>
</feature>
<reference evidence="5" key="1">
    <citation type="submission" date="2011-07" db="EMBL/GenBank/DDBJ databases">
        <authorList>
            <consortium name="Caenorhabditis brenneri Sequencing and Analysis Consortium"/>
            <person name="Wilson R.K."/>
        </authorList>
    </citation>
    <scope>NUCLEOTIDE SEQUENCE [LARGE SCALE GENOMIC DNA]</scope>
    <source>
        <strain evidence="5">PB2801</strain>
    </source>
</reference>
<dbReference type="GO" id="GO:0005634">
    <property type="term" value="C:nucleus"/>
    <property type="evidence" value="ECO:0007669"/>
    <property type="project" value="UniProtKB-SubCell"/>
</dbReference>
<evidence type="ECO:0000313" key="4">
    <source>
        <dbReference type="EMBL" id="EGT52530.1"/>
    </source>
</evidence>
<dbReference type="AlphaFoldDB" id="G0N4G9"/>
<evidence type="ECO:0000256" key="2">
    <source>
        <dbReference type="SAM" id="MobiDB-lite"/>
    </source>
</evidence>
<keyword evidence="5" id="KW-1185">Reference proteome</keyword>
<dbReference type="OMA" id="DSRNEYK"/>
<dbReference type="PANTHER" id="PTHR18937">
    <property type="entry name" value="STRUCTURAL MAINTENANCE OF CHROMOSOMES SMC FAMILY MEMBER"/>
    <property type="match status" value="1"/>
</dbReference>
<feature type="region of interest" description="Disordered" evidence="2">
    <location>
        <begin position="163"/>
        <end position="182"/>
    </location>
</feature>
<dbReference type="OrthoDB" id="413649at2759"/>
<name>G0N4G9_CAEBE</name>
<dbReference type="Gene3D" id="3.40.50.300">
    <property type="entry name" value="P-loop containing nucleotide triphosphate hydrolases"/>
    <property type="match status" value="2"/>
</dbReference>
<protein>
    <recommendedName>
        <fullName evidence="3">RecF/RecN/SMC N-terminal domain-containing protein</fullName>
    </recommendedName>
</protein>
<organism evidence="5">
    <name type="scientific">Caenorhabditis brenneri</name>
    <name type="common">Nematode worm</name>
    <dbReference type="NCBI Taxonomy" id="135651"/>
    <lineage>
        <taxon>Eukaryota</taxon>
        <taxon>Metazoa</taxon>
        <taxon>Ecdysozoa</taxon>
        <taxon>Nematoda</taxon>
        <taxon>Chromadorea</taxon>
        <taxon>Rhabditida</taxon>
        <taxon>Rhabditina</taxon>
        <taxon>Rhabditomorpha</taxon>
        <taxon>Rhabditoidea</taxon>
        <taxon>Rhabditidae</taxon>
        <taxon>Peloderinae</taxon>
        <taxon>Caenorhabditis</taxon>
    </lineage>
</organism>
<dbReference type="STRING" id="135651.G0N4G9"/>
<dbReference type="InterPro" id="IPR003395">
    <property type="entry name" value="RecF/RecN/SMC_N"/>
</dbReference>
<dbReference type="InterPro" id="IPR027417">
    <property type="entry name" value="P-loop_NTPase"/>
</dbReference>
<comment type="subcellular location">
    <subcellularLocation>
        <location evidence="1">Nucleus</location>
    </subcellularLocation>
</comment>
<dbReference type="Proteomes" id="UP000008068">
    <property type="component" value="Unassembled WGS sequence"/>
</dbReference>
<dbReference type="EMBL" id="GL379837">
    <property type="protein sequence ID" value="EGT52530.1"/>
    <property type="molecule type" value="Genomic_DNA"/>
</dbReference>
<evidence type="ECO:0000256" key="1">
    <source>
        <dbReference type="ARBA" id="ARBA00004123"/>
    </source>
</evidence>
<evidence type="ECO:0000313" key="5">
    <source>
        <dbReference type="Proteomes" id="UP000008068"/>
    </source>
</evidence>
<dbReference type="Pfam" id="PF02463">
    <property type="entry name" value="SMC_N"/>
    <property type="match status" value="1"/>
</dbReference>
<proteinExistence type="predicted"/>
<dbReference type="InParanoid" id="G0N4G9"/>
<dbReference type="eggNOG" id="KOG0018">
    <property type="taxonomic scope" value="Eukaryota"/>
</dbReference>
<evidence type="ECO:0000259" key="3">
    <source>
        <dbReference type="Pfam" id="PF02463"/>
    </source>
</evidence>
<dbReference type="HOGENOM" id="CLU_819476_0_0_1"/>
<feature type="compositionally biased region" description="Acidic residues" evidence="2">
    <location>
        <begin position="169"/>
        <end position="179"/>
    </location>
</feature>
<sequence>MDASRIIKLHMDNFGGLQDTEGSRTIGSFASFTILCGKTAHGKTTTVRAIAFALGDMPGSRTTETGRVTMTIGRGKKEKVFERSRDQENDLYFVDNASVTEQAYLQQLQSEGVNLQMRMHMVHKNGTYADLILQIKSDNAGLLEDQCGTSELKQQYNKLQNELKGATSESEDADLENETSQEVKKLEKELEEVKEKRRGEFNKFFIPMNRRLDKVYKSIYGCQKVTLKMVPTVKDEPYLGITFECKPYRHGTTPIDVELLSGGEKKVASIAFLLALNLVKGSPFIVLDELDKAFHKDTCVKVGPALQELGKEMQIVAVCNDKHMRRFATKQIIVKLEDD</sequence>
<gene>
    <name evidence="4" type="ORF">CAEBREN_24404</name>
</gene>
<dbReference type="SUPFAM" id="SSF52540">
    <property type="entry name" value="P-loop containing nucleoside triphosphate hydrolases"/>
    <property type="match status" value="1"/>
</dbReference>
<accession>G0N4G9</accession>